<feature type="transmembrane region" description="Helical" evidence="14">
    <location>
        <begin position="72"/>
        <end position="97"/>
    </location>
</feature>
<dbReference type="EMBL" id="JACHGH010000012">
    <property type="protein sequence ID" value="MBB6454802.1"/>
    <property type="molecule type" value="Genomic_DNA"/>
</dbReference>
<dbReference type="GO" id="GO:0071555">
    <property type="term" value="P:cell wall organization"/>
    <property type="evidence" value="ECO:0007669"/>
    <property type="project" value="InterPro"/>
</dbReference>
<feature type="transmembrane region" description="Helical" evidence="14">
    <location>
        <begin position="164"/>
        <end position="185"/>
    </location>
</feature>
<dbReference type="InterPro" id="IPR036890">
    <property type="entry name" value="HATPase_C_sf"/>
</dbReference>
<evidence type="ECO:0000256" key="5">
    <source>
        <dbReference type="ARBA" id="ARBA00022553"/>
    </source>
</evidence>
<keyword evidence="6 16" id="KW-0808">Transferase</keyword>
<evidence type="ECO:0000256" key="7">
    <source>
        <dbReference type="ARBA" id="ARBA00022692"/>
    </source>
</evidence>
<evidence type="ECO:0000256" key="13">
    <source>
        <dbReference type="ARBA" id="ARBA00023136"/>
    </source>
</evidence>
<proteinExistence type="predicted"/>
<dbReference type="SUPFAM" id="SSF47384">
    <property type="entry name" value="Homodimeric domain of signal transducing histidine kinase"/>
    <property type="match status" value="1"/>
</dbReference>
<dbReference type="SMART" id="SM00388">
    <property type="entry name" value="HisKA"/>
    <property type="match status" value="1"/>
</dbReference>
<gene>
    <name evidence="16" type="ORF">HNQ94_003291</name>
</gene>
<evidence type="ECO:0000259" key="15">
    <source>
        <dbReference type="PROSITE" id="PS50109"/>
    </source>
</evidence>
<dbReference type="SMART" id="SM00387">
    <property type="entry name" value="HATPase_c"/>
    <property type="match status" value="1"/>
</dbReference>
<evidence type="ECO:0000256" key="12">
    <source>
        <dbReference type="ARBA" id="ARBA00023012"/>
    </source>
</evidence>
<dbReference type="EC" id="2.7.13.3" evidence="3"/>
<keyword evidence="13 14" id="KW-0472">Membrane</keyword>
<evidence type="ECO:0000256" key="9">
    <source>
        <dbReference type="ARBA" id="ARBA00022777"/>
    </source>
</evidence>
<keyword evidence="17" id="KW-1185">Reference proteome</keyword>
<dbReference type="InterPro" id="IPR004358">
    <property type="entry name" value="Sig_transdc_His_kin-like_C"/>
</dbReference>
<dbReference type="PANTHER" id="PTHR43065:SF46">
    <property type="entry name" value="C4-DICARBOXYLATE TRANSPORT SENSOR PROTEIN DCTB"/>
    <property type="match status" value="1"/>
</dbReference>
<dbReference type="PROSITE" id="PS50109">
    <property type="entry name" value="HIS_KIN"/>
    <property type="match status" value="1"/>
</dbReference>
<evidence type="ECO:0000256" key="1">
    <source>
        <dbReference type="ARBA" id="ARBA00000085"/>
    </source>
</evidence>
<dbReference type="InterPro" id="IPR005467">
    <property type="entry name" value="His_kinase_dom"/>
</dbReference>
<keyword evidence="5" id="KW-0597">Phosphoprotein</keyword>
<feature type="domain" description="Histidine kinase" evidence="15">
    <location>
        <begin position="213"/>
        <end position="419"/>
    </location>
</feature>
<dbReference type="InterPro" id="IPR003661">
    <property type="entry name" value="HisK_dim/P_dom"/>
</dbReference>
<evidence type="ECO:0000256" key="14">
    <source>
        <dbReference type="SAM" id="Phobius"/>
    </source>
</evidence>
<dbReference type="SUPFAM" id="SSF55874">
    <property type="entry name" value="ATPase domain of HSP90 chaperone/DNA topoisomerase II/histidine kinase"/>
    <property type="match status" value="1"/>
</dbReference>
<feature type="transmembrane region" description="Helical" evidence="14">
    <location>
        <begin position="103"/>
        <end position="124"/>
    </location>
</feature>
<dbReference type="InterPro" id="IPR011620">
    <property type="entry name" value="Sig_transdc_His_kinase_LytS_TM"/>
</dbReference>
<keyword evidence="10" id="KW-0067">ATP-binding</keyword>
<accession>A0A841Q971</accession>
<keyword evidence="7 14" id="KW-0812">Transmembrane</keyword>
<keyword evidence="11 14" id="KW-1133">Transmembrane helix</keyword>
<evidence type="ECO:0000256" key="4">
    <source>
        <dbReference type="ARBA" id="ARBA00022475"/>
    </source>
</evidence>
<evidence type="ECO:0000256" key="3">
    <source>
        <dbReference type="ARBA" id="ARBA00012438"/>
    </source>
</evidence>
<dbReference type="AlphaFoldDB" id="A0A841Q971"/>
<dbReference type="Pfam" id="PF02518">
    <property type="entry name" value="HATPase_c"/>
    <property type="match status" value="1"/>
</dbReference>
<keyword evidence="9 16" id="KW-0418">Kinase</keyword>
<dbReference type="Gene3D" id="3.30.565.10">
    <property type="entry name" value="Histidine kinase-like ATPase, C-terminal domain"/>
    <property type="match status" value="1"/>
</dbReference>
<dbReference type="PRINTS" id="PR00344">
    <property type="entry name" value="BCTRLSENSOR"/>
</dbReference>
<evidence type="ECO:0000313" key="16">
    <source>
        <dbReference type="EMBL" id="MBB6454802.1"/>
    </source>
</evidence>
<feature type="transmembrane region" description="Helical" evidence="14">
    <location>
        <begin position="38"/>
        <end position="60"/>
    </location>
</feature>
<dbReference type="Gene3D" id="1.10.287.130">
    <property type="match status" value="1"/>
</dbReference>
<evidence type="ECO:0000256" key="11">
    <source>
        <dbReference type="ARBA" id="ARBA00022989"/>
    </source>
</evidence>
<evidence type="ECO:0000313" key="17">
    <source>
        <dbReference type="Proteomes" id="UP000581688"/>
    </source>
</evidence>
<dbReference type="InterPro" id="IPR036097">
    <property type="entry name" value="HisK_dim/P_sf"/>
</dbReference>
<sequence>MEDLEIKALLVNLLFIFISHLIILFIHNLKLNSLYSKYQYKLSIFISASVSILLCMTFAIQLPNGYLFDLRYIPLLLGTLYGGPSVGFGLFFVVLLYRFSFGGFGFFLTLISSCFITIIGSFLSKKFLLVSLRGKIVYGLLLIHIVPISTFISIQVFNAATFTTIQWIINSIIITFGIVLSIYLIEIIQRNILLKEKLVDFEKSVMVSHFAASIAHEVRNPLTSIKGFLQLMFMNEKDQKKVQYYMTIFSEIDKAENIIREYLTFAKPHKNDLGMIQLKKEVLTAVELLQPLARKNKVNISANNIPNHLYTEGNAQHFQQALINIMKNGIEAMSEGGILTLQLEEEHHIILSICDTGHGMSKEQVAKIGQPYFSTKGENGTGLGMLVTYNILEKMNGKIRIKSKINEGTCFHISLPKSENSILEETASTN</sequence>
<keyword evidence="8" id="KW-0547">Nucleotide-binding</keyword>
<dbReference type="GO" id="GO:0005524">
    <property type="term" value="F:ATP binding"/>
    <property type="evidence" value="ECO:0007669"/>
    <property type="project" value="UniProtKB-KW"/>
</dbReference>
<evidence type="ECO:0000256" key="6">
    <source>
        <dbReference type="ARBA" id="ARBA00022679"/>
    </source>
</evidence>
<organism evidence="16 17">
    <name type="scientific">Salirhabdus euzebyi</name>
    <dbReference type="NCBI Taxonomy" id="394506"/>
    <lineage>
        <taxon>Bacteria</taxon>
        <taxon>Bacillati</taxon>
        <taxon>Bacillota</taxon>
        <taxon>Bacilli</taxon>
        <taxon>Bacillales</taxon>
        <taxon>Bacillaceae</taxon>
        <taxon>Salirhabdus</taxon>
    </lineage>
</organism>
<comment type="catalytic activity">
    <reaction evidence="1">
        <text>ATP + protein L-histidine = ADP + protein N-phospho-L-histidine.</text>
        <dbReference type="EC" id="2.7.13.3"/>
    </reaction>
</comment>
<evidence type="ECO:0000256" key="8">
    <source>
        <dbReference type="ARBA" id="ARBA00022741"/>
    </source>
</evidence>
<keyword evidence="4" id="KW-1003">Cell membrane</keyword>
<feature type="transmembrane region" description="Helical" evidence="14">
    <location>
        <begin position="9"/>
        <end position="26"/>
    </location>
</feature>
<name>A0A841Q971_9BACI</name>
<dbReference type="CDD" id="cd00082">
    <property type="entry name" value="HisKA"/>
    <property type="match status" value="1"/>
</dbReference>
<dbReference type="Pfam" id="PF07694">
    <property type="entry name" value="5TM-5TMR_LYT"/>
    <property type="match status" value="1"/>
</dbReference>
<dbReference type="Pfam" id="PF00512">
    <property type="entry name" value="HisKA"/>
    <property type="match status" value="1"/>
</dbReference>
<evidence type="ECO:0000256" key="10">
    <source>
        <dbReference type="ARBA" id="ARBA00022840"/>
    </source>
</evidence>
<dbReference type="GO" id="GO:0005886">
    <property type="term" value="C:plasma membrane"/>
    <property type="evidence" value="ECO:0007669"/>
    <property type="project" value="UniProtKB-SubCell"/>
</dbReference>
<dbReference type="Proteomes" id="UP000581688">
    <property type="component" value="Unassembled WGS sequence"/>
</dbReference>
<dbReference type="InterPro" id="IPR003594">
    <property type="entry name" value="HATPase_dom"/>
</dbReference>
<feature type="transmembrane region" description="Helical" evidence="14">
    <location>
        <begin position="136"/>
        <end position="158"/>
    </location>
</feature>
<protein>
    <recommendedName>
        <fullName evidence="3">histidine kinase</fullName>
        <ecNumber evidence="3">2.7.13.3</ecNumber>
    </recommendedName>
</protein>
<dbReference type="RefSeq" id="WP_174497363.1">
    <property type="nucleotide sequence ID" value="NZ_CADDWK010000014.1"/>
</dbReference>
<dbReference type="GO" id="GO:0000155">
    <property type="term" value="F:phosphorelay sensor kinase activity"/>
    <property type="evidence" value="ECO:0007669"/>
    <property type="project" value="InterPro"/>
</dbReference>
<dbReference type="PANTHER" id="PTHR43065">
    <property type="entry name" value="SENSOR HISTIDINE KINASE"/>
    <property type="match status" value="1"/>
</dbReference>
<reference evidence="16 17" key="1">
    <citation type="submission" date="2020-08" db="EMBL/GenBank/DDBJ databases">
        <title>Genomic Encyclopedia of Type Strains, Phase IV (KMG-IV): sequencing the most valuable type-strain genomes for metagenomic binning, comparative biology and taxonomic classification.</title>
        <authorList>
            <person name="Goeker M."/>
        </authorList>
    </citation>
    <scope>NUCLEOTIDE SEQUENCE [LARGE SCALE GENOMIC DNA]</scope>
    <source>
        <strain evidence="16 17">DSM 19612</strain>
    </source>
</reference>
<keyword evidence="12" id="KW-0902">Two-component regulatory system</keyword>
<comment type="subcellular location">
    <subcellularLocation>
        <location evidence="2">Cell membrane</location>
        <topology evidence="2">Multi-pass membrane protein</topology>
    </subcellularLocation>
</comment>
<evidence type="ECO:0000256" key="2">
    <source>
        <dbReference type="ARBA" id="ARBA00004651"/>
    </source>
</evidence>
<comment type="caution">
    <text evidence="16">The sequence shown here is derived from an EMBL/GenBank/DDBJ whole genome shotgun (WGS) entry which is preliminary data.</text>
</comment>